<dbReference type="PANTHER" id="PTHR11538:SF41">
    <property type="entry name" value="PHENYLALANINE--TRNA LIGASE, MITOCHONDRIAL"/>
    <property type="match status" value="1"/>
</dbReference>
<comment type="catalytic activity">
    <reaction evidence="12 13">
        <text>tRNA(Phe) + L-phenylalanine + ATP = L-phenylalanyl-tRNA(Phe) + AMP + diphosphate + H(+)</text>
        <dbReference type="Rhea" id="RHEA:19413"/>
        <dbReference type="Rhea" id="RHEA-COMP:9668"/>
        <dbReference type="Rhea" id="RHEA-COMP:9699"/>
        <dbReference type="ChEBI" id="CHEBI:15378"/>
        <dbReference type="ChEBI" id="CHEBI:30616"/>
        <dbReference type="ChEBI" id="CHEBI:33019"/>
        <dbReference type="ChEBI" id="CHEBI:58095"/>
        <dbReference type="ChEBI" id="CHEBI:78442"/>
        <dbReference type="ChEBI" id="CHEBI:78531"/>
        <dbReference type="ChEBI" id="CHEBI:456215"/>
        <dbReference type="EC" id="6.1.1.20"/>
    </reaction>
</comment>
<keyword evidence="8 13" id="KW-0067">ATP-binding</keyword>
<keyword evidence="9 13" id="KW-0460">Magnesium</keyword>
<comment type="subcellular location">
    <subcellularLocation>
        <location evidence="1 13">Cytoplasm</location>
    </subcellularLocation>
</comment>
<evidence type="ECO:0000259" key="14">
    <source>
        <dbReference type="PROSITE" id="PS50862"/>
    </source>
</evidence>
<evidence type="ECO:0000256" key="7">
    <source>
        <dbReference type="ARBA" id="ARBA00022741"/>
    </source>
</evidence>
<evidence type="ECO:0000256" key="6">
    <source>
        <dbReference type="ARBA" id="ARBA00022723"/>
    </source>
</evidence>
<dbReference type="CDD" id="cd00496">
    <property type="entry name" value="PheRS_alpha_core"/>
    <property type="match status" value="1"/>
</dbReference>
<evidence type="ECO:0000256" key="12">
    <source>
        <dbReference type="ARBA" id="ARBA00049255"/>
    </source>
</evidence>
<organism evidence="15 16">
    <name type="scientific">Candidatus Roizmanbacteria bacterium CG2_30_33_16</name>
    <dbReference type="NCBI Taxonomy" id="1805340"/>
    <lineage>
        <taxon>Bacteria</taxon>
        <taxon>Candidatus Roizmaniibacteriota</taxon>
    </lineage>
</organism>
<dbReference type="GO" id="GO:0005524">
    <property type="term" value="F:ATP binding"/>
    <property type="evidence" value="ECO:0007669"/>
    <property type="project" value="UniProtKB-UniRule"/>
</dbReference>
<dbReference type="InterPro" id="IPR010978">
    <property type="entry name" value="tRNA-bd_arm"/>
</dbReference>
<feature type="domain" description="Aminoacyl-transfer RNA synthetases class-II family profile" evidence="14">
    <location>
        <begin position="115"/>
        <end position="334"/>
    </location>
</feature>
<evidence type="ECO:0000256" key="4">
    <source>
        <dbReference type="ARBA" id="ARBA00022490"/>
    </source>
</evidence>
<comment type="cofactor">
    <cofactor evidence="13">
        <name>Mg(2+)</name>
        <dbReference type="ChEBI" id="CHEBI:18420"/>
    </cofactor>
    <text evidence="13">Binds 2 magnesium ions per tetramer.</text>
</comment>
<evidence type="ECO:0000256" key="8">
    <source>
        <dbReference type="ARBA" id="ARBA00022840"/>
    </source>
</evidence>
<dbReference type="PROSITE" id="PS50862">
    <property type="entry name" value="AA_TRNA_LIGASE_II"/>
    <property type="match status" value="1"/>
</dbReference>
<evidence type="ECO:0000256" key="3">
    <source>
        <dbReference type="ARBA" id="ARBA00011209"/>
    </source>
</evidence>
<dbReference type="HAMAP" id="MF_00281">
    <property type="entry name" value="Phe_tRNA_synth_alpha1"/>
    <property type="match status" value="1"/>
</dbReference>
<dbReference type="Proteomes" id="UP000183758">
    <property type="component" value="Unassembled WGS sequence"/>
</dbReference>
<dbReference type="Gene3D" id="3.30.930.10">
    <property type="entry name" value="Bira Bifunctional Protein, Domain 2"/>
    <property type="match status" value="1"/>
</dbReference>
<evidence type="ECO:0000256" key="2">
    <source>
        <dbReference type="ARBA" id="ARBA00010207"/>
    </source>
</evidence>
<evidence type="ECO:0000256" key="9">
    <source>
        <dbReference type="ARBA" id="ARBA00022842"/>
    </source>
</evidence>
<dbReference type="GO" id="GO:0005737">
    <property type="term" value="C:cytoplasm"/>
    <property type="evidence" value="ECO:0007669"/>
    <property type="project" value="UniProtKB-SubCell"/>
</dbReference>
<dbReference type="InterPro" id="IPR004529">
    <property type="entry name" value="Phe-tRNA-synth_IIc_asu"/>
</dbReference>
<dbReference type="InterPro" id="IPR022911">
    <property type="entry name" value="Phe_tRNA_ligase_alpha1_bac"/>
</dbReference>
<dbReference type="AlphaFoldDB" id="A0A1J5HIY0"/>
<protein>
    <recommendedName>
        <fullName evidence="13">Phenylalanine--tRNA ligase alpha subunit</fullName>
        <ecNumber evidence="13">6.1.1.20</ecNumber>
    </recommendedName>
    <alternativeName>
        <fullName evidence="13">Phenylalanyl-tRNA synthetase alpha subunit</fullName>
        <shortName evidence="13">PheRS</shortName>
    </alternativeName>
</protein>
<name>A0A1J5HIY0_9BACT</name>
<dbReference type="PANTHER" id="PTHR11538">
    <property type="entry name" value="PHENYLALANYL-TRNA SYNTHETASE"/>
    <property type="match status" value="1"/>
</dbReference>
<dbReference type="InterPro" id="IPR004188">
    <property type="entry name" value="Phe-tRNA_ligase_II_N"/>
</dbReference>
<dbReference type="InterPro" id="IPR006195">
    <property type="entry name" value="aa-tRNA-synth_II"/>
</dbReference>
<evidence type="ECO:0000313" key="15">
    <source>
        <dbReference type="EMBL" id="OIP85181.1"/>
    </source>
</evidence>
<proteinExistence type="inferred from homology"/>
<dbReference type="NCBIfam" id="TIGR00468">
    <property type="entry name" value="pheS"/>
    <property type="match status" value="1"/>
</dbReference>
<dbReference type="GO" id="GO:0000049">
    <property type="term" value="F:tRNA binding"/>
    <property type="evidence" value="ECO:0007669"/>
    <property type="project" value="InterPro"/>
</dbReference>
<dbReference type="GO" id="GO:0000287">
    <property type="term" value="F:magnesium ion binding"/>
    <property type="evidence" value="ECO:0007669"/>
    <property type="project" value="UniProtKB-UniRule"/>
</dbReference>
<dbReference type="EC" id="6.1.1.20" evidence="13"/>
<keyword evidence="10 13" id="KW-0648">Protein biosynthesis</keyword>
<dbReference type="Pfam" id="PF01409">
    <property type="entry name" value="tRNA-synt_2d"/>
    <property type="match status" value="1"/>
</dbReference>
<keyword evidence="7 13" id="KW-0547">Nucleotide-binding</keyword>
<gene>
    <name evidence="13" type="primary">pheS</name>
    <name evidence="15" type="ORF">AUK04_01525</name>
</gene>
<dbReference type="GO" id="GO:0006432">
    <property type="term" value="P:phenylalanyl-tRNA aminoacylation"/>
    <property type="evidence" value="ECO:0007669"/>
    <property type="project" value="UniProtKB-UniRule"/>
</dbReference>
<evidence type="ECO:0000313" key="16">
    <source>
        <dbReference type="Proteomes" id="UP000183758"/>
    </source>
</evidence>
<evidence type="ECO:0000256" key="5">
    <source>
        <dbReference type="ARBA" id="ARBA00022598"/>
    </source>
</evidence>
<comment type="subunit">
    <text evidence="3 13">Tetramer of two alpha and two beta subunits.</text>
</comment>
<dbReference type="InterPro" id="IPR045864">
    <property type="entry name" value="aa-tRNA-synth_II/BPL/LPL"/>
</dbReference>
<comment type="similarity">
    <text evidence="2 13">Belongs to the class-II aminoacyl-tRNA synthetase family. Phe-tRNA synthetase alpha subunit type 1 subfamily.</text>
</comment>
<evidence type="ECO:0000256" key="10">
    <source>
        <dbReference type="ARBA" id="ARBA00022917"/>
    </source>
</evidence>
<keyword evidence="4 13" id="KW-0963">Cytoplasm</keyword>
<evidence type="ECO:0000256" key="1">
    <source>
        <dbReference type="ARBA" id="ARBA00004496"/>
    </source>
</evidence>
<dbReference type="SUPFAM" id="SSF55681">
    <property type="entry name" value="Class II aaRS and biotin synthetases"/>
    <property type="match status" value="1"/>
</dbReference>
<reference evidence="15 16" key="1">
    <citation type="journal article" date="2016" name="Environ. Microbiol.">
        <title>Genomic resolution of a cold subsurface aquifer community provides metabolic insights for novel microbes adapted to high CO concentrations.</title>
        <authorList>
            <person name="Probst A.J."/>
            <person name="Castelle C.J."/>
            <person name="Singh A."/>
            <person name="Brown C.T."/>
            <person name="Anantharaman K."/>
            <person name="Sharon I."/>
            <person name="Hug L.A."/>
            <person name="Burstein D."/>
            <person name="Emerson J.B."/>
            <person name="Thomas B.C."/>
            <person name="Banfield J.F."/>
        </authorList>
    </citation>
    <scope>NUCLEOTIDE SEQUENCE [LARGE SCALE GENOMIC DNA]</scope>
    <source>
        <strain evidence="15">CG2_30_33_16</strain>
    </source>
</reference>
<comment type="caution">
    <text evidence="15">The sequence shown here is derived from an EMBL/GenBank/DDBJ whole genome shotgun (WGS) entry which is preliminary data.</text>
</comment>
<keyword evidence="6 13" id="KW-0479">Metal-binding</keyword>
<evidence type="ECO:0000256" key="13">
    <source>
        <dbReference type="HAMAP-Rule" id="MF_00281"/>
    </source>
</evidence>
<dbReference type="InterPro" id="IPR002319">
    <property type="entry name" value="Phenylalanyl-tRNA_Synthase"/>
</dbReference>
<dbReference type="SUPFAM" id="SSF46589">
    <property type="entry name" value="tRNA-binding arm"/>
    <property type="match status" value="1"/>
</dbReference>
<dbReference type="GO" id="GO:0004826">
    <property type="term" value="F:phenylalanine-tRNA ligase activity"/>
    <property type="evidence" value="ECO:0007669"/>
    <property type="project" value="UniProtKB-UniRule"/>
</dbReference>
<evidence type="ECO:0000256" key="11">
    <source>
        <dbReference type="ARBA" id="ARBA00023146"/>
    </source>
</evidence>
<feature type="binding site" evidence="13">
    <location>
        <position position="256"/>
    </location>
    <ligand>
        <name>Mg(2+)</name>
        <dbReference type="ChEBI" id="CHEBI:18420"/>
        <note>shared with beta subunit</note>
    </ligand>
</feature>
<accession>A0A1J5HIY0</accession>
<dbReference type="Pfam" id="PF02912">
    <property type="entry name" value="Phe_tRNA-synt_N"/>
    <property type="match status" value="1"/>
</dbReference>
<sequence length="355" mass="40793">MDKVEKIHQKATTEINTVGDLSKLEKLKIKYLGRHGEINKLLQNIKSVSNDHKKEYGQKINQLKNKLTEIIDLRHQKLITQSEKSQSVDISMPGTQTPKGCLHPITIAIQEITAIFSKIGFIRMSYSEVEWEYLAFDALNMPKTHPARDDFETTFLSGKPHEKFGKMILTPHTSSGQIREMWRLKKPPIRMINIAKCYRPNWDATHTPMFHQFEGMCVDKNINITHLKGALDYFNQSYFGPETKTRLRPHHFQFTEPSFEVDVTCSACNGTGILRRASFAQDDLTVKCKICKSGWLELGGTGMVHPNVLKEGNINPNEFSGWAFGFGIERVIMMKYGIDDIRNYYTGDIRFLKQF</sequence>
<dbReference type="EMBL" id="MNZM01000034">
    <property type="protein sequence ID" value="OIP85181.1"/>
    <property type="molecule type" value="Genomic_DNA"/>
</dbReference>
<keyword evidence="11 13" id="KW-0030">Aminoacyl-tRNA synthetase</keyword>
<keyword evidence="5 13" id="KW-0436">Ligase</keyword>